<dbReference type="AlphaFoldDB" id="A0A6C0BSS8"/>
<evidence type="ECO:0000313" key="1">
    <source>
        <dbReference type="EMBL" id="QHS95110.1"/>
    </source>
</evidence>
<dbReference type="EMBL" id="MN739240">
    <property type="protein sequence ID" value="QHS95110.1"/>
    <property type="molecule type" value="Genomic_DNA"/>
</dbReference>
<sequence length="49" mass="6226">MDWTNWSYGKNRMVSNLENLIEPQKRTTKWYYHYFYCFCTNKKDHINEQ</sequence>
<name>A0A6C0BSS8_9ZZZZ</name>
<organism evidence="1">
    <name type="scientific">viral metagenome</name>
    <dbReference type="NCBI Taxonomy" id="1070528"/>
    <lineage>
        <taxon>unclassified sequences</taxon>
        <taxon>metagenomes</taxon>
        <taxon>organismal metagenomes</taxon>
    </lineage>
</organism>
<proteinExistence type="predicted"/>
<reference evidence="1" key="1">
    <citation type="journal article" date="2020" name="Nature">
        <title>Giant virus diversity and host interactions through global metagenomics.</title>
        <authorList>
            <person name="Schulz F."/>
            <person name="Roux S."/>
            <person name="Paez-Espino D."/>
            <person name="Jungbluth S."/>
            <person name="Walsh D.A."/>
            <person name="Denef V.J."/>
            <person name="McMahon K.D."/>
            <person name="Konstantinidis K.T."/>
            <person name="Eloe-Fadrosh E.A."/>
            <person name="Kyrpides N.C."/>
            <person name="Woyke T."/>
        </authorList>
    </citation>
    <scope>NUCLEOTIDE SEQUENCE</scope>
    <source>
        <strain evidence="1">GVMAG-M-3300018428-16</strain>
    </source>
</reference>
<protein>
    <submittedName>
        <fullName evidence="1">Uncharacterized protein</fullName>
    </submittedName>
</protein>
<accession>A0A6C0BSS8</accession>